<dbReference type="InterPro" id="IPR006740">
    <property type="entry name" value="DUF604"/>
</dbReference>
<sequence>MVHGIMEVVREVHEGVRWIIMGDDDSIFFVDNMVDILAQYDHTKYYYFGGHSEFILSNYWYSFNQAFGGAGIIMSYPLAKEFAKNAMSCLKRYAHLRSADRTTMNCIADIGVNLSPLRGIHQIDLRGDVSGFLSYHPKSLLTSLHHYDTVDPIFPSMTRAQAGFHLQKAARYDQSRMLQQTICHHRSKSWTFSVSWGYSAHIYEKIMPRSWIQRPIETFKTWQPNPNPPYYMFDVRSPSWDPCEAPHVFFFKSVKKTQSGEIVTTYTRGWPRGIGACLSSGNFSAEYVSEIHVYSSTTKRIRMELNLFVTNTTNERSGNERAWHHRKHYVEAWWRPNVTRGHIFLDVPPRGDLLPWSLNSPPYRISDDIRKLVKETNHVDPRVLRMVHGIMEVVRQAHEGLRWVILGDDDTIFFVDNMVDILAQYDHTKYYYFGGHSEFILSNYWYSFNQGFGGAGIMLSFPLAREFAHNVMSCLKRYAHLKSSDRTTMVCIADLGVNLTPLQGIHQIDLRGDISGFLSYHPKSLLTSLHHYDMVDPIFPSMTRAQAGFHLQKAARYDQSRMLQQTICHHRSKSWTFSVSWGYSAHIYEKIMPRSWIQRPIVTFRAWQTSPRLPQYMFDVRGPSWNPCEAPHVFFFKSVEKTQRGEIVTTYTRGWPRGIGACLSSGNFSAEYISEIHVYSPSIKRSEKAWHHRKSYIESWWRPNITNGYLLLDVPPQGDLLPWSLNSPPYKISDDVPKLVTETKHVDATVLRLVHGIMEVFREEYEGVRWLVMGDDDSIFFLDNMVDILAQYDHTKYYYFGGHSEFILSNYWYSFNQGFGGAGFILSYPLAKALARDMMSCLKRYAHLNAADRTTMTCIADIGVNLSPLLGVHQIDLRGDLSGFLSSHPKSLLMSLHHFDMVDPIFPSMDRAQSGYHLLNAANYDQSRMLQQTICHKRSTSWTFSISWGYSAHIYEKIMPRSWLQNPIETFKTWGRSPKPPHYMFDTRRPSWDPCEAPHVFFFKSVERTPRNEILTTYVRAWPRGIGNCSFTGNHSAEYVSEIHVYSPATKRIEEIQDRRERTTDTNKYPEIEIGKQGIPQTEDAKKTKNVNVL</sequence>
<organism evidence="1 2">
    <name type="scientific">Solanum bulbocastanum</name>
    <name type="common">Wild potato</name>
    <dbReference type="NCBI Taxonomy" id="147425"/>
    <lineage>
        <taxon>Eukaryota</taxon>
        <taxon>Viridiplantae</taxon>
        <taxon>Streptophyta</taxon>
        <taxon>Embryophyta</taxon>
        <taxon>Tracheophyta</taxon>
        <taxon>Spermatophyta</taxon>
        <taxon>Magnoliopsida</taxon>
        <taxon>eudicotyledons</taxon>
        <taxon>Gunneridae</taxon>
        <taxon>Pentapetalae</taxon>
        <taxon>asterids</taxon>
        <taxon>lamiids</taxon>
        <taxon>Solanales</taxon>
        <taxon>Solanaceae</taxon>
        <taxon>Solanoideae</taxon>
        <taxon>Solaneae</taxon>
        <taxon>Solanum</taxon>
    </lineage>
</organism>
<dbReference type="Proteomes" id="UP001371456">
    <property type="component" value="Unassembled WGS sequence"/>
</dbReference>
<dbReference type="Pfam" id="PF04646">
    <property type="entry name" value="DUF604"/>
    <property type="match status" value="3"/>
</dbReference>
<evidence type="ECO:0000313" key="2">
    <source>
        <dbReference type="Proteomes" id="UP001371456"/>
    </source>
</evidence>
<dbReference type="FunFam" id="3.90.550.50:FF:000006">
    <property type="entry name" value="Fringe-related protein-like"/>
    <property type="match status" value="3"/>
</dbReference>
<evidence type="ECO:0000313" key="1">
    <source>
        <dbReference type="EMBL" id="KAK6776350.1"/>
    </source>
</evidence>
<dbReference type="PANTHER" id="PTHR10811">
    <property type="entry name" value="FRINGE-RELATED"/>
    <property type="match status" value="1"/>
</dbReference>
<protein>
    <submittedName>
        <fullName evidence="1">Uncharacterized protein</fullName>
    </submittedName>
</protein>
<gene>
    <name evidence="1" type="ORF">RDI58_027351</name>
</gene>
<dbReference type="AlphaFoldDB" id="A0AAN8Y1Q9"/>
<accession>A0AAN8Y1Q9</accession>
<name>A0AAN8Y1Q9_SOLBU</name>
<keyword evidence="2" id="KW-1185">Reference proteome</keyword>
<reference evidence="1 2" key="1">
    <citation type="submission" date="2024-02" db="EMBL/GenBank/DDBJ databases">
        <title>de novo genome assembly of Solanum bulbocastanum strain 11H21.</title>
        <authorList>
            <person name="Hosaka A.J."/>
        </authorList>
    </citation>
    <scope>NUCLEOTIDE SEQUENCE [LARGE SCALE GENOMIC DNA]</scope>
    <source>
        <tissue evidence="1">Young leaves</tissue>
    </source>
</reference>
<dbReference type="EMBL" id="JBANQN010000011">
    <property type="protein sequence ID" value="KAK6776350.1"/>
    <property type="molecule type" value="Genomic_DNA"/>
</dbReference>
<proteinExistence type="predicted"/>
<dbReference type="Gene3D" id="3.90.550.50">
    <property type="match status" value="3"/>
</dbReference>
<comment type="caution">
    <text evidence="1">The sequence shown here is derived from an EMBL/GenBank/DDBJ whole genome shotgun (WGS) entry which is preliminary data.</text>
</comment>